<keyword evidence="5" id="KW-1185">Reference proteome</keyword>
<dbReference type="CDD" id="cd05379">
    <property type="entry name" value="CAP_bacterial"/>
    <property type="match status" value="1"/>
</dbReference>
<reference evidence="4" key="2">
    <citation type="journal article" date="2023" name="Microbiol Resour">
        <title>Decontamination and Annotation of the Draft Genome Sequence of the Oomycete Lagenidium giganteum ARSEF 373.</title>
        <authorList>
            <person name="Morgan W.R."/>
            <person name="Tartar A."/>
        </authorList>
    </citation>
    <scope>NUCLEOTIDE SEQUENCE</scope>
    <source>
        <strain evidence="4">ARSEF 373</strain>
    </source>
</reference>
<dbReference type="InterPro" id="IPR014044">
    <property type="entry name" value="CAP_dom"/>
</dbReference>
<dbReference type="PANTHER" id="PTHR31157">
    <property type="entry name" value="SCP DOMAIN-CONTAINING PROTEIN"/>
    <property type="match status" value="1"/>
</dbReference>
<accession>A0AAV2Z7X3</accession>
<keyword evidence="2" id="KW-0732">Signal</keyword>
<feature type="compositionally biased region" description="Low complexity" evidence="1">
    <location>
        <begin position="117"/>
        <end position="136"/>
    </location>
</feature>
<gene>
    <name evidence="4" type="ORF">N0F65_006018</name>
</gene>
<evidence type="ECO:0000256" key="1">
    <source>
        <dbReference type="SAM" id="MobiDB-lite"/>
    </source>
</evidence>
<dbReference type="PRINTS" id="PR01217">
    <property type="entry name" value="PRICHEXTENSN"/>
</dbReference>
<dbReference type="Gene3D" id="3.40.33.10">
    <property type="entry name" value="CAP"/>
    <property type="match status" value="1"/>
</dbReference>
<dbReference type="Pfam" id="PF00188">
    <property type="entry name" value="CAP"/>
    <property type="match status" value="1"/>
</dbReference>
<name>A0AAV2Z7X3_9STRA</name>
<dbReference type="AlphaFoldDB" id="A0AAV2Z7X3"/>
<dbReference type="EMBL" id="DAKRPA010000040">
    <property type="protein sequence ID" value="DBA01870.1"/>
    <property type="molecule type" value="Genomic_DNA"/>
</dbReference>
<evidence type="ECO:0000259" key="3">
    <source>
        <dbReference type="Pfam" id="PF00188"/>
    </source>
</evidence>
<evidence type="ECO:0000313" key="5">
    <source>
        <dbReference type="Proteomes" id="UP001146120"/>
    </source>
</evidence>
<dbReference type="PANTHER" id="PTHR31157:SF1">
    <property type="entry name" value="SCP DOMAIN-CONTAINING PROTEIN"/>
    <property type="match status" value="1"/>
</dbReference>
<feature type="compositionally biased region" description="Pro residues" evidence="1">
    <location>
        <begin position="84"/>
        <end position="98"/>
    </location>
</feature>
<feature type="compositionally biased region" description="Low complexity" evidence="1">
    <location>
        <begin position="99"/>
        <end position="109"/>
    </location>
</feature>
<comment type="caution">
    <text evidence="4">The sequence shown here is derived from an EMBL/GenBank/DDBJ whole genome shotgun (WGS) entry which is preliminary data.</text>
</comment>
<protein>
    <recommendedName>
        <fullName evidence="3">SCP domain-containing protein</fullName>
    </recommendedName>
</protein>
<dbReference type="SUPFAM" id="SSF55797">
    <property type="entry name" value="PR-1-like"/>
    <property type="match status" value="1"/>
</dbReference>
<proteinExistence type="predicted"/>
<reference evidence="4" key="1">
    <citation type="submission" date="2022-11" db="EMBL/GenBank/DDBJ databases">
        <authorList>
            <person name="Morgan W.R."/>
            <person name="Tartar A."/>
        </authorList>
    </citation>
    <scope>NUCLEOTIDE SEQUENCE</scope>
    <source>
        <strain evidence="4">ARSEF 373</strain>
    </source>
</reference>
<feature type="signal peptide" evidence="2">
    <location>
        <begin position="1"/>
        <end position="24"/>
    </location>
</feature>
<sequence>MKRQPTLLALAVVAVLTLTPAAESRHVRLPPRTLNPPPSKAPPTTTSPAPTTAAPIPTLKPTPTSTSTSTSSTPTPTPTVKTPSPQPTTQPVPTPPLTTAPAPTTASPPTTSPPTTSPQTTAPPASTPQPTTVSPPKATTFQIDLVNAVNAERAKVQLAPLCLNAKLIAAAQGHSDDMAAKNYMDHRGSDGSSPSSRIDAQGYWWMAMGENVAAGQSNVAAVMKAWMGDKGHRDNILGAFTHVGAGNSYSAASKYHHYWTQDFAWSDVESCSS</sequence>
<feature type="domain" description="SCP" evidence="3">
    <location>
        <begin position="146"/>
        <end position="263"/>
    </location>
</feature>
<evidence type="ECO:0000313" key="4">
    <source>
        <dbReference type="EMBL" id="DBA01870.1"/>
    </source>
</evidence>
<dbReference type="Proteomes" id="UP001146120">
    <property type="component" value="Unassembled WGS sequence"/>
</dbReference>
<organism evidence="4 5">
    <name type="scientific">Lagenidium giganteum</name>
    <dbReference type="NCBI Taxonomy" id="4803"/>
    <lineage>
        <taxon>Eukaryota</taxon>
        <taxon>Sar</taxon>
        <taxon>Stramenopiles</taxon>
        <taxon>Oomycota</taxon>
        <taxon>Peronosporomycetes</taxon>
        <taxon>Pythiales</taxon>
        <taxon>Pythiaceae</taxon>
    </lineage>
</organism>
<feature type="compositionally biased region" description="Low complexity" evidence="1">
    <location>
        <begin position="42"/>
        <end position="83"/>
    </location>
</feature>
<evidence type="ECO:0000256" key="2">
    <source>
        <dbReference type="SAM" id="SignalP"/>
    </source>
</evidence>
<feature type="chain" id="PRO_5043763612" description="SCP domain-containing protein" evidence="2">
    <location>
        <begin position="25"/>
        <end position="273"/>
    </location>
</feature>
<feature type="region of interest" description="Disordered" evidence="1">
    <location>
        <begin position="26"/>
        <end position="136"/>
    </location>
</feature>
<dbReference type="InterPro" id="IPR035940">
    <property type="entry name" value="CAP_sf"/>
</dbReference>